<dbReference type="PANTHER" id="PTHR45650">
    <property type="entry name" value="GDSL-LIKE LIPASE/ACYLHYDROLASE-RELATED"/>
    <property type="match status" value="1"/>
</dbReference>
<evidence type="ECO:0000256" key="3">
    <source>
        <dbReference type="ARBA" id="ARBA00022525"/>
    </source>
</evidence>
<gene>
    <name evidence="9" type="ORF">RND81_07G157900</name>
</gene>
<comment type="subcellular location">
    <subcellularLocation>
        <location evidence="1">Secreted</location>
    </subcellularLocation>
</comment>
<feature type="signal peptide" evidence="8">
    <location>
        <begin position="1"/>
        <end position="22"/>
    </location>
</feature>
<keyword evidence="7" id="KW-0443">Lipid metabolism</keyword>
<evidence type="ECO:0000256" key="2">
    <source>
        <dbReference type="ARBA" id="ARBA00008668"/>
    </source>
</evidence>
<protein>
    <submittedName>
        <fullName evidence="9">Uncharacterized protein</fullName>
    </submittedName>
</protein>
<sequence>MLRILLSFYVLLLITYSFCAHGEPKAPCYFIFGDSLCDAGNNNELNTLAKANYAPYGVDFPGGLATGRFTNGFTIFDVITRLLGIQDLISPFSTAFGTEMLKGVNYASGSAGIQSISGSHLGDRIWLAKQVQNHGVTVGELQSFINGSVSSYLNKCLYTVNIGSDDYINNYFKPKYYPTKDDFNPEQFATSLINDYEQQLKVLYSYGARKTAIFGLGLLGCIPEELQINNATLCIKEVNQAVHIFNKKLVTLVDSLYATLPGAKFTFIDIAAMETVSPLSLGFVTDATCCKLRGDYQCEPSTPPCLDRNFHAYMDGFHPTEFLNVVTAKTAFNSPLSLFVHPVDINNLVTS</sequence>
<comment type="similarity">
    <text evidence="2">Belongs to the 'GDSL' lipolytic enzyme family.</text>
</comment>
<dbReference type="EMBL" id="JBDFQZ010000007">
    <property type="protein sequence ID" value="KAK9706877.1"/>
    <property type="molecule type" value="Genomic_DNA"/>
</dbReference>
<evidence type="ECO:0000256" key="6">
    <source>
        <dbReference type="ARBA" id="ARBA00022963"/>
    </source>
</evidence>
<name>A0AAW1JNU7_SAPOF</name>
<evidence type="ECO:0000313" key="9">
    <source>
        <dbReference type="EMBL" id="KAK9706877.1"/>
    </source>
</evidence>
<dbReference type="InterPro" id="IPR051238">
    <property type="entry name" value="GDSL_esterase/lipase"/>
</dbReference>
<dbReference type="AlphaFoldDB" id="A0AAW1JNU7"/>
<dbReference type="GO" id="GO:0016042">
    <property type="term" value="P:lipid catabolic process"/>
    <property type="evidence" value="ECO:0007669"/>
    <property type="project" value="UniProtKB-KW"/>
</dbReference>
<evidence type="ECO:0000256" key="5">
    <source>
        <dbReference type="ARBA" id="ARBA00022801"/>
    </source>
</evidence>
<dbReference type="CDD" id="cd01837">
    <property type="entry name" value="SGNH_plant_lipase_like"/>
    <property type="match status" value="1"/>
</dbReference>
<evidence type="ECO:0000313" key="10">
    <source>
        <dbReference type="Proteomes" id="UP001443914"/>
    </source>
</evidence>
<evidence type="ECO:0000256" key="4">
    <source>
        <dbReference type="ARBA" id="ARBA00022729"/>
    </source>
</evidence>
<keyword evidence="4 8" id="KW-0732">Signal</keyword>
<dbReference type="GO" id="GO:0016788">
    <property type="term" value="F:hydrolase activity, acting on ester bonds"/>
    <property type="evidence" value="ECO:0007669"/>
    <property type="project" value="InterPro"/>
</dbReference>
<feature type="chain" id="PRO_5043699316" evidence="8">
    <location>
        <begin position="23"/>
        <end position="351"/>
    </location>
</feature>
<evidence type="ECO:0000256" key="1">
    <source>
        <dbReference type="ARBA" id="ARBA00004613"/>
    </source>
</evidence>
<dbReference type="GO" id="GO:0005576">
    <property type="term" value="C:extracellular region"/>
    <property type="evidence" value="ECO:0007669"/>
    <property type="project" value="UniProtKB-SubCell"/>
</dbReference>
<evidence type="ECO:0000256" key="7">
    <source>
        <dbReference type="ARBA" id="ARBA00023098"/>
    </source>
</evidence>
<dbReference type="InterPro" id="IPR036514">
    <property type="entry name" value="SGNH_hydro_sf"/>
</dbReference>
<reference evidence="9" key="1">
    <citation type="submission" date="2024-03" db="EMBL/GenBank/DDBJ databases">
        <title>WGS assembly of Saponaria officinalis var. Norfolk2.</title>
        <authorList>
            <person name="Jenkins J."/>
            <person name="Shu S."/>
            <person name="Grimwood J."/>
            <person name="Barry K."/>
            <person name="Goodstein D."/>
            <person name="Schmutz J."/>
            <person name="Leebens-Mack J."/>
            <person name="Osbourn A."/>
        </authorList>
    </citation>
    <scope>NUCLEOTIDE SEQUENCE [LARGE SCALE GENOMIC DNA]</scope>
    <source>
        <strain evidence="9">JIC</strain>
    </source>
</reference>
<comment type="caution">
    <text evidence="9">The sequence shown here is derived from an EMBL/GenBank/DDBJ whole genome shotgun (WGS) entry which is preliminary data.</text>
</comment>
<dbReference type="InterPro" id="IPR001087">
    <property type="entry name" value="GDSL"/>
</dbReference>
<proteinExistence type="inferred from homology"/>
<keyword evidence="6" id="KW-0442">Lipid degradation</keyword>
<dbReference type="Gene3D" id="3.40.50.1110">
    <property type="entry name" value="SGNH hydrolase"/>
    <property type="match status" value="1"/>
</dbReference>
<accession>A0AAW1JNU7</accession>
<keyword evidence="3" id="KW-0964">Secreted</keyword>
<dbReference type="Proteomes" id="UP001443914">
    <property type="component" value="Unassembled WGS sequence"/>
</dbReference>
<keyword evidence="5" id="KW-0378">Hydrolase</keyword>
<dbReference type="PANTHER" id="PTHR45650:SF91">
    <property type="match status" value="1"/>
</dbReference>
<dbReference type="InterPro" id="IPR035669">
    <property type="entry name" value="SGNH_plant_lipase-like"/>
</dbReference>
<keyword evidence="10" id="KW-1185">Reference proteome</keyword>
<evidence type="ECO:0000256" key="8">
    <source>
        <dbReference type="SAM" id="SignalP"/>
    </source>
</evidence>
<organism evidence="9 10">
    <name type="scientific">Saponaria officinalis</name>
    <name type="common">Common soapwort</name>
    <name type="synonym">Lychnis saponaria</name>
    <dbReference type="NCBI Taxonomy" id="3572"/>
    <lineage>
        <taxon>Eukaryota</taxon>
        <taxon>Viridiplantae</taxon>
        <taxon>Streptophyta</taxon>
        <taxon>Embryophyta</taxon>
        <taxon>Tracheophyta</taxon>
        <taxon>Spermatophyta</taxon>
        <taxon>Magnoliopsida</taxon>
        <taxon>eudicotyledons</taxon>
        <taxon>Gunneridae</taxon>
        <taxon>Pentapetalae</taxon>
        <taxon>Caryophyllales</taxon>
        <taxon>Caryophyllaceae</taxon>
        <taxon>Caryophylleae</taxon>
        <taxon>Saponaria</taxon>
    </lineage>
</organism>
<dbReference type="Pfam" id="PF00657">
    <property type="entry name" value="Lipase_GDSL"/>
    <property type="match status" value="1"/>
</dbReference>